<evidence type="ECO:0000313" key="8">
    <source>
        <dbReference type="EMBL" id="QLL31530.1"/>
    </source>
</evidence>
<dbReference type="GO" id="GO:0006397">
    <property type="term" value="P:mRNA processing"/>
    <property type="evidence" value="ECO:0007669"/>
    <property type="project" value="UniProtKB-KW"/>
</dbReference>
<protein>
    <recommendedName>
        <fullName evidence="3">Pre-mRNA polyadenylation factor FIP1</fullName>
    </recommendedName>
</protein>
<feature type="compositionally biased region" description="Basic and acidic residues" evidence="6">
    <location>
        <begin position="16"/>
        <end position="28"/>
    </location>
</feature>
<dbReference type="InterPro" id="IPR007854">
    <property type="entry name" value="Fip1_dom"/>
</dbReference>
<dbReference type="GeneID" id="59324649"/>
<comment type="subcellular location">
    <subcellularLocation>
        <location evidence="1">Nucleus</location>
    </subcellularLocation>
</comment>
<gene>
    <name evidence="8" type="ORF">HG536_0B03940</name>
</gene>
<organism evidence="8 9">
    <name type="scientific">Torulaspora globosa</name>
    <dbReference type="NCBI Taxonomy" id="48254"/>
    <lineage>
        <taxon>Eukaryota</taxon>
        <taxon>Fungi</taxon>
        <taxon>Dikarya</taxon>
        <taxon>Ascomycota</taxon>
        <taxon>Saccharomycotina</taxon>
        <taxon>Saccharomycetes</taxon>
        <taxon>Saccharomycetales</taxon>
        <taxon>Saccharomycetaceae</taxon>
        <taxon>Torulaspora</taxon>
    </lineage>
</organism>
<evidence type="ECO:0000259" key="7">
    <source>
        <dbReference type="Pfam" id="PF05182"/>
    </source>
</evidence>
<dbReference type="RefSeq" id="XP_037138205.1">
    <property type="nucleotide sequence ID" value="XM_037282310.1"/>
</dbReference>
<evidence type="ECO:0000256" key="1">
    <source>
        <dbReference type="ARBA" id="ARBA00004123"/>
    </source>
</evidence>
<dbReference type="KEGG" id="tgb:HG536_0B03940"/>
<dbReference type="EMBL" id="CP059247">
    <property type="protein sequence ID" value="QLL31530.1"/>
    <property type="molecule type" value="Genomic_DNA"/>
</dbReference>
<sequence length="291" mass="31164">MSSSEDEDDRFLYGSDTEHAEVGTKRTSQDINADEESSSKRQRLSNDATGIESGDGSNNSSEESDSDDGSSESDSDSDVEFIISTGADTTRLDSKVVSGSGTSTAAQPSGIAVATTTEVADATSPDVNAETKTKIAAPPTGTIDLNAEGMFEGEPVTSLDPEVLKEKPWRQPGANLSDYFNYGFNEFTWMEYLHRQEKLQQEYNPHKILMGLLTLQQQGNLGGPKKIDQRGMGPGDLGTSGGIKSNTSLNQSIPGHPMPPHGFPPLPMFGGFSPFPMPGMMPPMNPHAQKK</sequence>
<feature type="region of interest" description="Disordered" evidence="6">
    <location>
        <begin position="224"/>
        <end position="245"/>
    </location>
</feature>
<keyword evidence="9" id="KW-1185">Reference proteome</keyword>
<keyword evidence="4" id="KW-0507">mRNA processing</keyword>
<dbReference type="AlphaFoldDB" id="A0A7G3ZDE4"/>
<dbReference type="Pfam" id="PF05182">
    <property type="entry name" value="Fip1"/>
    <property type="match status" value="1"/>
</dbReference>
<feature type="region of interest" description="Disordered" evidence="6">
    <location>
        <begin position="1"/>
        <end position="78"/>
    </location>
</feature>
<evidence type="ECO:0000256" key="4">
    <source>
        <dbReference type="ARBA" id="ARBA00022664"/>
    </source>
</evidence>
<proteinExistence type="inferred from homology"/>
<evidence type="ECO:0000256" key="3">
    <source>
        <dbReference type="ARBA" id="ARBA00017404"/>
    </source>
</evidence>
<feature type="compositionally biased region" description="Acidic residues" evidence="6">
    <location>
        <begin position="62"/>
        <end position="78"/>
    </location>
</feature>
<feature type="compositionally biased region" description="Gly residues" evidence="6">
    <location>
        <begin position="232"/>
        <end position="241"/>
    </location>
</feature>
<comment type="similarity">
    <text evidence="2">Belongs to the FIP1 family.</text>
</comment>
<dbReference type="Proteomes" id="UP000515788">
    <property type="component" value="Chromosome 2"/>
</dbReference>
<feature type="compositionally biased region" description="Low complexity" evidence="6">
    <location>
        <begin position="52"/>
        <end position="61"/>
    </location>
</feature>
<feature type="domain" description="Pre-mRNA polyadenylation factor Fip1" evidence="7">
    <location>
        <begin position="159"/>
        <end position="199"/>
    </location>
</feature>
<accession>A0A7G3ZDE4</accession>
<evidence type="ECO:0000256" key="2">
    <source>
        <dbReference type="ARBA" id="ARBA00007459"/>
    </source>
</evidence>
<dbReference type="PANTHER" id="PTHR13484:SF0">
    <property type="entry name" value="PRE-MRNA 3'-END-PROCESSING FACTOR FIP1"/>
    <property type="match status" value="1"/>
</dbReference>
<reference evidence="8 9" key="1">
    <citation type="submission" date="2020-06" db="EMBL/GenBank/DDBJ databases">
        <title>The yeast mating-type switching endonuclease HO is a domesticated member of an unorthodox homing genetic element family.</title>
        <authorList>
            <person name="Coughlan A.Y."/>
            <person name="Lombardi L."/>
            <person name="Braun-Galleani S."/>
            <person name="Martos A.R."/>
            <person name="Galeote V."/>
            <person name="Bigey F."/>
            <person name="Dequin S."/>
            <person name="Byrne K.P."/>
            <person name="Wolfe K.H."/>
        </authorList>
    </citation>
    <scope>NUCLEOTIDE SEQUENCE [LARGE SCALE GENOMIC DNA]</scope>
    <source>
        <strain evidence="8 9">CBS764</strain>
    </source>
</reference>
<evidence type="ECO:0000256" key="5">
    <source>
        <dbReference type="ARBA" id="ARBA00023242"/>
    </source>
</evidence>
<name>A0A7G3ZDE4_9SACH</name>
<dbReference type="InterPro" id="IPR051187">
    <property type="entry name" value="Pre-mRNA_3'-end_processing_reg"/>
</dbReference>
<dbReference type="GO" id="GO:0005847">
    <property type="term" value="C:mRNA cleavage and polyadenylation specificity factor complex"/>
    <property type="evidence" value="ECO:0007669"/>
    <property type="project" value="TreeGrafter"/>
</dbReference>
<evidence type="ECO:0000256" key="6">
    <source>
        <dbReference type="SAM" id="MobiDB-lite"/>
    </source>
</evidence>
<evidence type="ECO:0000313" key="9">
    <source>
        <dbReference type="Proteomes" id="UP000515788"/>
    </source>
</evidence>
<dbReference type="OrthoDB" id="1917198at2759"/>
<dbReference type="PANTHER" id="PTHR13484">
    <property type="entry name" value="FIP1-LIKE 1 PROTEIN"/>
    <property type="match status" value="1"/>
</dbReference>
<keyword evidence="5" id="KW-0539">Nucleus</keyword>